<gene>
    <name evidence="3" type="ORF">TVY486_0902630</name>
</gene>
<evidence type="ECO:0000256" key="2">
    <source>
        <dbReference type="SAM" id="MobiDB-lite"/>
    </source>
</evidence>
<accession>G0U2D8</accession>
<organism evidence="3">
    <name type="scientific">Trypanosoma vivax (strain Y486)</name>
    <dbReference type="NCBI Taxonomy" id="1055687"/>
    <lineage>
        <taxon>Eukaryota</taxon>
        <taxon>Discoba</taxon>
        <taxon>Euglenozoa</taxon>
        <taxon>Kinetoplastea</taxon>
        <taxon>Metakinetoplastina</taxon>
        <taxon>Trypanosomatida</taxon>
        <taxon>Trypanosomatidae</taxon>
        <taxon>Trypanosoma</taxon>
        <taxon>Duttonella</taxon>
    </lineage>
</organism>
<protein>
    <submittedName>
        <fullName evidence="3">Uncharacterized protein</fullName>
    </submittedName>
</protein>
<feature type="compositionally biased region" description="Basic and acidic residues" evidence="2">
    <location>
        <begin position="223"/>
        <end position="236"/>
    </location>
</feature>
<dbReference type="AlphaFoldDB" id="G0U2D8"/>
<dbReference type="VEuPathDB" id="TriTrypDB:TvY486_0902630"/>
<name>G0U2D8_TRYVY</name>
<reference evidence="3" key="1">
    <citation type="journal article" date="2012" name="Proc. Natl. Acad. Sci. U.S.A.">
        <title>Antigenic diversity is generated by distinct evolutionary mechanisms in African trypanosome species.</title>
        <authorList>
            <person name="Jackson A.P."/>
            <person name="Berry A."/>
            <person name="Aslett M."/>
            <person name="Allison H.C."/>
            <person name="Burton P."/>
            <person name="Vavrova-Anderson J."/>
            <person name="Brown R."/>
            <person name="Browne H."/>
            <person name="Corton N."/>
            <person name="Hauser H."/>
            <person name="Gamble J."/>
            <person name="Gilderthorp R."/>
            <person name="Marcello L."/>
            <person name="McQuillan J."/>
            <person name="Otto T.D."/>
            <person name="Quail M.A."/>
            <person name="Sanders M.J."/>
            <person name="van Tonder A."/>
            <person name="Ginger M.L."/>
            <person name="Field M.C."/>
            <person name="Barry J.D."/>
            <person name="Hertz-Fowler C."/>
            <person name="Berriman M."/>
        </authorList>
    </citation>
    <scope>NUCLEOTIDE SEQUENCE</scope>
    <source>
        <strain evidence="3">Y486</strain>
    </source>
</reference>
<feature type="region of interest" description="Disordered" evidence="2">
    <location>
        <begin position="94"/>
        <end position="116"/>
    </location>
</feature>
<keyword evidence="1" id="KW-0175">Coiled coil</keyword>
<proteinExistence type="predicted"/>
<evidence type="ECO:0000256" key="1">
    <source>
        <dbReference type="SAM" id="Coils"/>
    </source>
</evidence>
<evidence type="ECO:0000313" key="3">
    <source>
        <dbReference type="EMBL" id="CCC50441.1"/>
    </source>
</evidence>
<dbReference type="EMBL" id="HE573025">
    <property type="protein sequence ID" value="CCC50441.1"/>
    <property type="molecule type" value="Genomic_DNA"/>
</dbReference>
<sequence length="405" mass="46787">MLRGNTLILPDVPPDIHYKHTYRKFYGLHTAKRAVKIFCLHIVVLALNMMPSKAPVSQTMQLKEIRSVSEKLVSPRVSVPRVMNFRAAVNERVGLNGSPPPVRSPRPTTARSKTCNTHRYRDPNHSLSLSNFGRVLKGKGVLSTPRSLRVCEQEGINPHELVHRTLLDFMGPNVPESVAQLRSTYYEKRRIAKLDRLRHAYLLMQEEAGEDANYLPSSGQRRNSPESRDIRRREHSMGGYTVSSGLLSNGRGSCGSALRYRAETGKSYNSSRRPTLYGSECCFSSQAIMRISSRIQRENRRLTEVEQMIIKRIEERDWRVNAARQRASESSAVREKELILKELQRERKDVNRLIEREVKKNTFIVMQRQKRDLMFRRARDRREEQERLRLARLGVISPSSRLSQN</sequence>
<feature type="coiled-coil region" evidence="1">
    <location>
        <begin position="333"/>
        <end position="360"/>
    </location>
</feature>
<feature type="region of interest" description="Disordered" evidence="2">
    <location>
        <begin position="212"/>
        <end position="244"/>
    </location>
</feature>